<dbReference type="RefSeq" id="WP_125687715.1">
    <property type="nucleotide sequence ID" value="NZ_JBHSSI010000035.1"/>
</dbReference>
<sequence>MLKPRNIIVSLLVAVIVLLTATACTHKQTASDSVTTPPGQIAFFGDSITAGLLPGGQHAKKNYPWWVGKSLGVKVSDYARDGGKIVGDSDSDLLPALKAHNLKGVRTVVLAYGINDYSGNSNLNAVTARLLTAIQYLQKSYPKIRIIGILPQSAFVVPVPAANTAGVAMQTKNKANYTESELCDNLATVYQKLNVPVLDWRPDSVINANNVDQLTWDGELHPNAKGYQIIGLRVAAFILQDGDA</sequence>
<dbReference type="PANTHER" id="PTHR30383">
    <property type="entry name" value="THIOESTERASE 1/PROTEASE 1/LYSOPHOSPHOLIPASE L1"/>
    <property type="match status" value="1"/>
</dbReference>
<dbReference type="GO" id="GO:0016787">
    <property type="term" value="F:hydrolase activity"/>
    <property type="evidence" value="ECO:0007669"/>
    <property type="project" value="UniProtKB-KW"/>
</dbReference>
<dbReference type="InterPro" id="IPR036514">
    <property type="entry name" value="SGNH_hydro_sf"/>
</dbReference>
<evidence type="ECO:0000259" key="2">
    <source>
        <dbReference type="Pfam" id="PF13472"/>
    </source>
</evidence>
<protein>
    <submittedName>
        <fullName evidence="3">SGNH/GDSL hydrolase family protein</fullName>
        <ecNumber evidence="3">3.1.-.-</ecNumber>
    </submittedName>
</protein>
<keyword evidence="4" id="KW-1185">Reference proteome</keyword>
<dbReference type="Proteomes" id="UP001596283">
    <property type="component" value="Unassembled WGS sequence"/>
</dbReference>
<feature type="domain" description="SGNH hydrolase-type esterase" evidence="2">
    <location>
        <begin position="43"/>
        <end position="229"/>
    </location>
</feature>
<keyword evidence="3" id="KW-0378">Hydrolase</keyword>
<gene>
    <name evidence="3" type="ORF">ACFP1C_06680</name>
</gene>
<dbReference type="InterPro" id="IPR013830">
    <property type="entry name" value="SGNH_hydro"/>
</dbReference>
<dbReference type="EC" id="3.1.-.-" evidence="3"/>
<name>A0ABW1TGM8_9LACO</name>
<accession>A0ABW1TGM8</accession>
<comment type="caution">
    <text evidence="3">The sequence shown here is derived from an EMBL/GenBank/DDBJ whole genome shotgun (WGS) entry which is preliminary data.</text>
</comment>
<evidence type="ECO:0000313" key="4">
    <source>
        <dbReference type="Proteomes" id="UP001596283"/>
    </source>
</evidence>
<dbReference type="PROSITE" id="PS51257">
    <property type="entry name" value="PROKAR_LIPOPROTEIN"/>
    <property type="match status" value="1"/>
</dbReference>
<dbReference type="EMBL" id="JBHSSI010000035">
    <property type="protein sequence ID" value="MFC6260634.1"/>
    <property type="molecule type" value="Genomic_DNA"/>
</dbReference>
<keyword evidence="1" id="KW-0732">Signal</keyword>
<evidence type="ECO:0000313" key="3">
    <source>
        <dbReference type="EMBL" id="MFC6260634.1"/>
    </source>
</evidence>
<dbReference type="CDD" id="cd00229">
    <property type="entry name" value="SGNH_hydrolase"/>
    <property type="match status" value="1"/>
</dbReference>
<dbReference type="InterPro" id="IPR051532">
    <property type="entry name" value="Ester_Hydrolysis_Enzymes"/>
</dbReference>
<dbReference type="Pfam" id="PF13472">
    <property type="entry name" value="Lipase_GDSL_2"/>
    <property type="match status" value="1"/>
</dbReference>
<proteinExistence type="predicted"/>
<feature type="chain" id="PRO_5046518121" evidence="1">
    <location>
        <begin position="24"/>
        <end position="244"/>
    </location>
</feature>
<evidence type="ECO:0000256" key="1">
    <source>
        <dbReference type="SAM" id="SignalP"/>
    </source>
</evidence>
<dbReference type="SUPFAM" id="SSF52266">
    <property type="entry name" value="SGNH hydrolase"/>
    <property type="match status" value="1"/>
</dbReference>
<reference evidence="4" key="1">
    <citation type="journal article" date="2019" name="Int. J. Syst. Evol. Microbiol.">
        <title>The Global Catalogue of Microorganisms (GCM) 10K type strain sequencing project: providing services to taxonomists for standard genome sequencing and annotation.</title>
        <authorList>
            <consortium name="The Broad Institute Genomics Platform"/>
            <consortium name="The Broad Institute Genome Sequencing Center for Infectious Disease"/>
            <person name="Wu L."/>
            <person name="Ma J."/>
        </authorList>
    </citation>
    <scope>NUCLEOTIDE SEQUENCE [LARGE SCALE GENOMIC DNA]</scope>
    <source>
        <strain evidence="4">CCM 8908</strain>
    </source>
</reference>
<dbReference type="Gene3D" id="3.40.50.1110">
    <property type="entry name" value="SGNH hydrolase"/>
    <property type="match status" value="1"/>
</dbReference>
<organism evidence="3 4">
    <name type="scientific">Levilactobacillus fujinensis</name>
    <dbReference type="NCBI Taxonomy" id="2486024"/>
    <lineage>
        <taxon>Bacteria</taxon>
        <taxon>Bacillati</taxon>
        <taxon>Bacillota</taxon>
        <taxon>Bacilli</taxon>
        <taxon>Lactobacillales</taxon>
        <taxon>Lactobacillaceae</taxon>
        <taxon>Levilactobacillus</taxon>
    </lineage>
</organism>
<feature type="signal peptide" evidence="1">
    <location>
        <begin position="1"/>
        <end position="23"/>
    </location>
</feature>